<sequence>GGQLFIQSNRLYSWSLEVVGKEGLAFRASHSSGRHYEARLKDVFNNNQWHYASILHKIENITLSAGHHQVVIANSTLNTELLQSEPLAPDDDGYLLVGSGFVGCIKEGPNVVLSERSPRVFIHNVEFGKCPLTLCSPCLSLPCQNNAHCEEDNVGNYKCHCPPGFI</sequence>
<dbReference type="SUPFAM" id="SSF57196">
    <property type="entry name" value="EGF/Laminin"/>
    <property type="match status" value="1"/>
</dbReference>
<proteinExistence type="predicted"/>
<organism evidence="5">
    <name type="scientific">Graphocephala atropunctata</name>
    <dbReference type="NCBI Taxonomy" id="36148"/>
    <lineage>
        <taxon>Eukaryota</taxon>
        <taxon>Metazoa</taxon>
        <taxon>Ecdysozoa</taxon>
        <taxon>Arthropoda</taxon>
        <taxon>Hexapoda</taxon>
        <taxon>Insecta</taxon>
        <taxon>Pterygota</taxon>
        <taxon>Neoptera</taxon>
        <taxon>Paraneoptera</taxon>
        <taxon>Hemiptera</taxon>
        <taxon>Auchenorrhyncha</taxon>
        <taxon>Membracoidea</taxon>
        <taxon>Cicadellidae</taxon>
        <taxon>Cicadellinae</taxon>
        <taxon>Cicadellini</taxon>
        <taxon>Graphocephala</taxon>
    </lineage>
</organism>
<evidence type="ECO:0008006" key="6">
    <source>
        <dbReference type="Google" id="ProtNLM"/>
    </source>
</evidence>
<evidence type="ECO:0000256" key="1">
    <source>
        <dbReference type="ARBA" id="ARBA00023157"/>
    </source>
</evidence>
<dbReference type="Gene3D" id="2.10.25.10">
    <property type="entry name" value="Laminin"/>
    <property type="match status" value="1"/>
</dbReference>
<gene>
    <name evidence="5" type="ORF">g.52125</name>
</gene>
<feature type="domain" description="EGF-like" evidence="4">
    <location>
        <begin position="136"/>
        <end position="166"/>
    </location>
</feature>
<feature type="domain" description="Laminin G" evidence="3">
    <location>
        <begin position="1"/>
        <end position="130"/>
    </location>
</feature>
<dbReference type="InterPro" id="IPR013320">
    <property type="entry name" value="ConA-like_dom_sf"/>
</dbReference>
<dbReference type="PROSITE" id="PS50025">
    <property type="entry name" value="LAM_G_DOMAIN"/>
    <property type="match status" value="1"/>
</dbReference>
<dbReference type="InterPro" id="IPR001791">
    <property type="entry name" value="Laminin_G"/>
</dbReference>
<feature type="non-terminal residue" evidence="5">
    <location>
        <position position="166"/>
    </location>
</feature>
<dbReference type="EMBL" id="GEBQ01020483">
    <property type="protein sequence ID" value="JAT19494.1"/>
    <property type="molecule type" value="Transcribed_RNA"/>
</dbReference>
<accession>A0A1B6L7M0</accession>
<evidence type="ECO:0000259" key="3">
    <source>
        <dbReference type="PROSITE" id="PS50025"/>
    </source>
</evidence>
<evidence type="ECO:0000256" key="2">
    <source>
        <dbReference type="PROSITE-ProRule" id="PRU00076"/>
    </source>
</evidence>
<keyword evidence="2" id="KW-0245">EGF-like domain</keyword>
<feature type="non-terminal residue" evidence="5">
    <location>
        <position position="1"/>
    </location>
</feature>
<dbReference type="FunFam" id="2.10.25.10:FF:000063">
    <property type="entry name" value="Slit guidance ligand 2"/>
    <property type="match status" value="1"/>
</dbReference>
<comment type="caution">
    <text evidence="2">Lacks conserved residue(s) required for the propagation of feature annotation.</text>
</comment>
<dbReference type="AlphaFoldDB" id="A0A1B6L7M0"/>
<dbReference type="SUPFAM" id="SSF49899">
    <property type="entry name" value="Concanavalin A-like lectins/glucanases"/>
    <property type="match status" value="1"/>
</dbReference>
<keyword evidence="1" id="KW-1015">Disulfide bond</keyword>
<dbReference type="Gene3D" id="2.60.120.200">
    <property type="match status" value="1"/>
</dbReference>
<name>A0A1B6L7M0_9HEMI</name>
<reference evidence="5" key="1">
    <citation type="submission" date="2015-11" db="EMBL/GenBank/DDBJ databases">
        <title>De novo transcriptome assembly of four potential Pierce s Disease insect vectors from Arizona vineyards.</title>
        <authorList>
            <person name="Tassone E.E."/>
        </authorList>
    </citation>
    <scope>NUCLEOTIDE SEQUENCE</scope>
</reference>
<dbReference type="CDD" id="cd00054">
    <property type="entry name" value="EGF_CA"/>
    <property type="match status" value="1"/>
</dbReference>
<dbReference type="PROSITE" id="PS50026">
    <property type="entry name" value="EGF_3"/>
    <property type="match status" value="1"/>
</dbReference>
<dbReference type="Pfam" id="PF00008">
    <property type="entry name" value="EGF"/>
    <property type="match status" value="1"/>
</dbReference>
<dbReference type="InterPro" id="IPR000742">
    <property type="entry name" value="EGF"/>
</dbReference>
<evidence type="ECO:0000259" key="4">
    <source>
        <dbReference type="PROSITE" id="PS50026"/>
    </source>
</evidence>
<protein>
    <recommendedName>
        <fullName evidence="6">Laminin G domain-containing protein</fullName>
    </recommendedName>
</protein>
<evidence type="ECO:0000313" key="5">
    <source>
        <dbReference type="EMBL" id="JAT19494.1"/>
    </source>
</evidence>